<dbReference type="AlphaFoldDB" id="E4L9I0"/>
<protein>
    <submittedName>
        <fullName evidence="1">Uncharacterized protein</fullName>
    </submittedName>
</protein>
<organism evidence="1 2">
    <name type="scientific">Dialister micraerophilus UPII 345-E</name>
    <dbReference type="NCBI Taxonomy" id="910314"/>
    <lineage>
        <taxon>Bacteria</taxon>
        <taxon>Bacillati</taxon>
        <taxon>Bacillota</taxon>
        <taxon>Negativicutes</taxon>
        <taxon>Veillonellales</taxon>
        <taxon>Veillonellaceae</taxon>
        <taxon>Dialister</taxon>
    </lineage>
</organism>
<gene>
    <name evidence="1" type="ORF">HMPREF9220_0406</name>
</gene>
<dbReference type="EMBL" id="AENT01000024">
    <property type="protein sequence ID" value="EFR42521.1"/>
    <property type="molecule type" value="Genomic_DNA"/>
</dbReference>
<dbReference type="Proteomes" id="UP000004594">
    <property type="component" value="Unassembled WGS sequence"/>
</dbReference>
<reference evidence="1 2" key="1">
    <citation type="submission" date="2010-11" db="EMBL/GenBank/DDBJ databases">
        <authorList>
            <person name="Durkin A.S."/>
            <person name="Madupu R."/>
            <person name="Torralba M."/>
            <person name="Gillis M."/>
            <person name="Methe B."/>
            <person name="Sutton G."/>
            <person name="Nelson K.E."/>
        </authorList>
    </citation>
    <scope>NUCLEOTIDE SEQUENCE [LARGE SCALE GENOMIC DNA]</scope>
    <source>
        <strain evidence="1 2">UPII 345-E</strain>
    </source>
</reference>
<accession>E4L9I0</accession>
<comment type="caution">
    <text evidence="1">The sequence shown here is derived from an EMBL/GenBank/DDBJ whole genome shotgun (WGS) entry which is preliminary data.</text>
</comment>
<evidence type="ECO:0000313" key="1">
    <source>
        <dbReference type="EMBL" id="EFR42521.1"/>
    </source>
</evidence>
<sequence length="42" mass="5051">MINIKKLNILIEIDRINSGNIKKYAFKYGPKIKKLFSTHRRF</sequence>
<name>E4L9I0_9FIRM</name>
<proteinExistence type="predicted"/>
<evidence type="ECO:0000313" key="2">
    <source>
        <dbReference type="Proteomes" id="UP000004594"/>
    </source>
</evidence>